<name>A0A7S4JUB9_GUITH</name>
<accession>A0A7S4JUB9</accession>
<sequence length="562" mass="62912">MWYLSKEERKQIARVRVSQFLNKDTTPSAPSLGELIRRLEHFVRQYPQSRTGRALQSKEVSMNALAEAIRQTCKHAEVRSQEDAIKEWGEEGQSWYVSAWNADKQEVLDKSACIDASGASPESGKLITMAILGVPTQYIKQVEVLCEKLKDQGLLVHEEQGKKCISWRAPIKKDLIPTVDEIPVVATLQLNDAAELLWKGQTNFRIDGKMIRAVNAHSKHPCSFKIRPQKDKHSGKAGALAEFSHLLKMNGMNSAGITEIYRQHLLQQGIAVLEVQPEAGMQLEVKTKRRPQGQPNKRTFAAAGVDEIRQGREIDWIARCSSTDVLSTTLRMFEGDDRNGGSIHLGLMSEDEKILKWFTTQVSAITRVTRQHPIRLDFLPDALGAVPRRVTYEVLVKSKAQKGRFTREEAEQICDGEDLSMGMTIRGLRRIVASWKESAADQIDRISSKEDAETNSWNGEHLVLSFSESFAPWDRAGKLLLLEPGSANIWEAIATEPPNGAGGDCQPGTECRKPSLQTQARWSHSRPVRQLVISWKCMFSDAEGMGGIILGNPGRRHASFEE</sequence>
<gene>
    <name evidence="1" type="ORF">GTHE00462_LOCUS7623</name>
</gene>
<protein>
    <submittedName>
        <fullName evidence="1">Uncharacterized protein</fullName>
    </submittedName>
</protein>
<dbReference type="EMBL" id="HBKN01009687">
    <property type="protein sequence ID" value="CAE2274201.1"/>
    <property type="molecule type" value="Transcribed_RNA"/>
</dbReference>
<dbReference type="AlphaFoldDB" id="A0A7S4JUB9"/>
<proteinExistence type="predicted"/>
<reference evidence="1" key="1">
    <citation type="submission" date="2021-01" db="EMBL/GenBank/DDBJ databases">
        <authorList>
            <person name="Corre E."/>
            <person name="Pelletier E."/>
            <person name="Niang G."/>
            <person name="Scheremetjew M."/>
            <person name="Finn R."/>
            <person name="Kale V."/>
            <person name="Holt S."/>
            <person name="Cochrane G."/>
            <person name="Meng A."/>
            <person name="Brown T."/>
            <person name="Cohen L."/>
        </authorList>
    </citation>
    <scope>NUCLEOTIDE SEQUENCE</scope>
    <source>
        <strain evidence="1">CCMP 2712</strain>
    </source>
</reference>
<evidence type="ECO:0000313" key="1">
    <source>
        <dbReference type="EMBL" id="CAE2274201.1"/>
    </source>
</evidence>
<organism evidence="1">
    <name type="scientific">Guillardia theta</name>
    <name type="common">Cryptophyte</name>
    <name type="synonym">Cryptomonas phi</name>
    <dbReference type="NCBI Taxonomy" id="55529"/>
    <lineage>
        <taxon>Eukaryota</taxon>
        <taxon>Cryptophyceae</taxon>
        <taxon>Pyrenomonadales</taxon>
        <taxon>Geminigeraceae</taxon>
        <taxon>Guillardia</taxon>
    </lineage>
</organism>